<evidence type="ECO:0000313" key="3">
    <source>
        <dbReference type="Proteomes" id="UP000199202"/>
    </source>
</evidence>
<organism evidence="2 3">
    <name type="scientific">Nonomuraea jiangxiensis</name>
    <dbReference type="NCBI Taxonomy" id="633440"/>
    <lineage>
        <taxon>Bacteria</taxon>
        <taxon>Bacillati</taxon>
        <taxon>Actinomycetota</taxon>
        <taxon>Actinomycetes</taxon>
        <taxon>Streptosporangiales</taxon>
        <taxon>Streptosporangiaceae</taxon>
        <taxon>Nonomuraea</taxon>
    </lineage>
</organism>
<accession>A0A1G9GFV9</accession>
<dbReference type="PANTHER" id="PTHR30390:SF6">
    <property type="entry name" value="DNAA INITIATOR-ASSOCIATING PROTEIN DIAA"/>
    <property type="match status" value="1"/>
</dbReference>
<gene>
    <name evidence="2" type="ORF">SAMN05421869_12119</name>
</gene>
<evidence type="ECO:0000313" key="2">
    <source>
        <dbReference type="EMBL" id="SDK99511.1"/>
    </source>
</evidence>
<keyword evidence="2" id="KW-0413">Isomerase</keyword>
<reference evidence="2 3" key="1">
    <citation type="submission" date="2016-10" db="EMBL/GenBank/DDBJ databases">
        <authorList>
            <person name="de Groot N.N."/>
        </authorList>
    </citation>
    <scope>NUCLEOTIDE SEQUENCE [LARGE SCALE GENOMIC DNA]</scope>
    <source>
        <strain evidence="2 3">CGMCC 4.6533</strain>
    </source>
</reference>
<dbReference type="PANTHER" id="PTHR30390">
    <property type="entry name" value="SEDOHEPTULOSE 7-PHOSPHATE ISOMERASE / DNAA INITIATOR-ASSOCIATING FACTOR FOR REPLICATION INITIATION"/>
    <property type="match status" value="1"/>
</dbReference>
<dbReference type="PROSITE" id="PS51464">
    <property type="entry name" value="SIS"/>
    <property type="match status" value="1"/>
</dbReference>
<dbReference type="SUPFAM" id="SSF53697">
    <property type="entry name" value="SIS domain"/>
    <property type="match status" value="1"/>
</dbReference>
<dbReference type="Proteomes" id="UP000199202">
    <property type="component" value="Unassembled WGS sequence"/>
</dbReference>
<dbReference type="EMBL" id="FNDJ01000021">
    <property type="protein sequence ID" value="SDK99511.1"/>
    <property type="molecule type" value="Genomic_DNA"/>
</dbReference>
<dbReference type="GO" id="GO:1901135">
    <property type="term" value="P:carbohydrate derivative metabolic process"/>
    <property type="evidence" value="ECO:0007669"/>
    <property type="project" value="InterPro"/>
</dbReference>
<dbReference type="Gene3D" id="3.40.50.10490">
    <property type="entry name" value="Glucose-6-phosphate isomerase like protein, domain 1"/>
    <property type="match status" value="1"/>
</dbReference>
<sequence length="182" mass="18849">MDAHLEKLSNALEKVDDHVVTIRAWGGKLAGVLSAGGRLLACGNGGSAAEAQHLTAELVGRFRDDRRPYAAIPLHADGSSLTAIANDYGVEEVYARQVRAHGRAGDVLLCLSTSGGSPNVLAAARAAQELGIVSWSMTGPAPNPLADLCDEAIAVPAEETATVQEVHLALIHLLCDALEGAL</sequence>
<dbReference type="InterPro" id="IPR035461">
    <property type="entry name" value="GmhA/DiaA"/>
</dbReference>
<dbReference type="InterPro" id="IPR050099">
    <property type="entry name" value="SIS_GmhA/DiaA_subfam"/>
</dbReference>
<dbReference type="Pfam" id="PF13580">
    <property type="entry name" value="SIS_2"/>
    <property type="match status" value="1"/>
</dbReference>
<dbReference type="AlphaFoldDB" id="A0A1G9GFV9"/>
<dbReference type="STRING" id="633440.SAMN05421869_12119"/>
<dbReference type="InterPro" id="IPR001347">
    <property type="entry name" value="SIS_dom"/>
</dbReference>
<dbReference type="GO" id="GO:0016853">
    <property type="term" value="F:isomerase activity"/>
    <property type="evidence" value="ECO:0007669"/>
    <property type="project" value="UniProtKB-KW"/>
</dbReference>
<evidence type="ECO:0000259" key="1">
    <source>
        <dbReference type="PROSITE" id="PS51464"/>
    </source>
</evidence>
<protein>
    <submittedName>
        <fullName evidence="2">D-sedoheptulose 7-phosphate isomerase</fullName>
    </submittedName>
</protein>
<feature type="domain" description="SIS" evidence="1">
    <location>
        <begin position="29"/>
        <end position="182"/>
    </location>
</feature>
<proteinExistence type="predicted"/>
<dbReference type="CDD" id="cd05006">
    <property type="entry name" value="SIS_GmhA"/>
    <property type="match status" value="1"/>
</dbReference>
<dbReference type="OrthoDB" id="9810929at2"/>
<dbReference type="RefSeq" id="WP_090942625.1">
    <property type="nucleotide sequence ID" value="NZ_FNDJ01000021.1"/>
</dbReference>
<name>A0A1G9GFV9_9ACTN</name>
<dbReference type="GO" id="GO:0097367">
    <property type="term" value="F:carbohydrate derivative binding"/>
    <property type="evidence" value="ECO:0007669"/>
    <property type="project" value="InterPro"/>
</dbReference>
<keyword evidence="3" id="KW-1185">Reference proteome</keyword>
<dbReference type="InterPro" id="IPR046348">
    <property type="entry name" value="SIS_dom_sf"/>
</dbReference>